<name>A0A4Y3R775_STRCI</name>
<dbReference type="InterPro" id="IPR036388">
    <property type="entry name" value="WH-like_DNA-bd_sf"/>
</dbReference>
<dbReference type="OrthoDB" id="3215377at2"/>
<dbReference type="SMART" id="SM00347">
    <property type="entry name" value="HTH_MARR"/>
    <property type="match status" value="1"/>
</dbReference>
<dbReference type="Pfam" id="PF01047">
    <property type="entry name" value="MarR"/>
    <property type="match status" value="1"/>
</dbReference>
<dbReference type="AlphaFoldDB" id="A0A4Y3R775"/>
<dbReference type="Gene3D" id="1.10.10.10">
    <property type="entry name" value="Winged helix-like DNA-binding domain superfamily/Winged helix DNA-binding domain"/>
    <property type="match status" value="1"/>
</dbReference>
<proteinExistence type="predicted"/>
<dbReference type="GO" id="GO:0003700">
    <property type="term" value="F:DNA-binding transcription factor activity"/>
    <property type="evidence" value="ECO:0007669"/>
    <property type="project" value="InterPro"/>
</dbReference>
<reference evidence="2 3" key="1">
    <citation type="submission" date="2019-06" db="EMBL/GenBank/DDBJ databases">
        <title>Whole genome shotgun sequence of Streptomyces cacaoi subsp. cacaoi NBRC 12748.</title>
        <authorList>
            <person name="Hosoyama A."/>
            <person name="Uohara A."/>
            <person name="Ohji S."/>
            <person name="Ichikawa N."/>
        </authorList>
    </citation>
    <scope>NUCLEOTIDE SEQUENCE [LARGE SCALE GENOMIC DNA]</scope>
    <source>
        <strain evidence="2 3">NBRC 12748</strain>
    </source>
</reference>
<dbReference type="EMBL" id="BJMM01000033">
    <property type="protein sequence ID" value="GEB52597.1"/>
    <property type="molecule type" value="Genomic_DNA"/>
</dbReference>
<organism evidence="2 3">
    <name type="scientific">Streptomyces cacaoi</name>
    <dbReference type="NCBI Taxonomy" id="1898"/>
    <lineage>
        <taxon>Bacteria</taxon>
        <taxon>Bacillati</taxon>
        <taxon>Actinomycetota</taxon>
        <taxon>Actinomycetes</taxon>
        <taxon>Kitasatosporales</taxon>
        <taxon>Streptomycetaceae</taxon>
        <taxon>Streptomyces</taxon>
    </lineage>
</organism>
<dbReference type="SUPFAM" id="SSF46785">
    <property type="entry name" value="Winged helix' DNA-binding domain"/>
    <property type="match status" value="1"/>
</dbReference>
<evidence type="ECO:0000313" key="2">
    <source>
        <dbReference type="EMBL" id="GEB52597.1"/>
    </source>
</evidence>
<dbReference type="PROSITE" id="PS50995">
    <property type="entry name" value="HTH_MARR_2"/>
    <property type="match status" value="1"/>
</dbReference>
<dbReference type="InterPro" id="IPR052526">
    <property type="entry name" value="HTH-type_Bedaq_tolerance"/>
</dbReference>
<dbReference type="PANTHER" id="PTHR39515">
    <property type="entry name" value="CONSERVED PROTEIN"/>
    <property type="match status" value="1"/>
</dbReference>
<accession>A0A4Y3R775</accession>
<evidence type="ECO:0000259" key="1">
    <source>
        <dbReference type="PROSITE" id="PS50995"/>
    </source>
</evidence>
<sequence length="163" mass="17287">MPSAGRHRPEQAAPEQIADEVSATLGALIRRLRAASSAGELTPTQRSVLRRVQTGGPTTIAALARAELVRPQSMRTTVGALEERGILVRSPHPTDGRQVVFALTDEGRTTLEAVHRAKHDWLAEALGTRLDAAERETLLTAMGLLRRLVGEDTTGSTPGGAGA</sequence>
<dbReference type="RefSeq" id="WP_141275676.1">
    <property type="nucleotide sequence ID" value="NZ_BJMM01000033.1"/>
</dbReference>
<evidence type="ECO:0000313" key="3">
    <source>
        <dbReference type="Proteomes" id="UP000319210"/>
    </source>
</evidence>
<protein>
    <submittedName>
        <fullName evidence="2">Putative HTH-type transcriptional regulator MarR</fullName>
    </submittedName>
</protein>
<dbReference type="InterPro" id="IPR036390">
    <property type="entry name" value="WH_DNA-bd_sf"/>
</dbReference>
<dbReference type="Proteomes" id="UP000319210">
    <property type="component" value="Unassembled WGS sequence"/>
</dbReference>
<dbReference type="InterPro" id="IPR000835">
    <property type="entry name" value="HTH_MarR-typ"/>
</dbReference>
<feature type="domain" description="HTH marR-type" evidence="1">
    <location>
        <begin position="18"/>
        <end position="147"/>
    </location>
</feature>
<comment type="caution">
    <text evidence="2">The sequence shown here is derived from an EMBL/GenBank/DDBJ whole genome shotgun (WGS) entry which is preliminary data.</text>
</comment>
<keyword evidence="3" id="KW-1185">Reference proteome</keyword>
<gene>
    <name evidence="2" type="ORF">SCA03_51480</name>
</gene>
<dbReference type="PANTHER" id="PTHR39515:SF2">
    <property type="entry name" value="HTH-TYPE TRANSCRIPTIONAL REGULATOR RV0880"/>
    <property type="match status" value="1"/>
</dbReference>